<gene>
    <name evidence="2" type="ORF">KHLLAP_LOCUS13393</name>
</gene>
<dbReference type="GO" id="GO:0005737">
    <property type="term" value="C:cytoplasm"/>
    <property type="evidence" value="ECO:0007669"/>
    <property type="project" value="TreeGrafter"/>
</dbReference>
<keyword evidence="3" id="KW-1185">Reference proteome</keyword>
<comment type="caution">
    <text evidence="2">The sequence shown here is derived from an EMBL/GenBank/DDBJ whole genome shotgun (WGS) entry which is preliminary data.</text>
</comment>
<dbReference type="PANTHER" id="PTHR12358:SF108">
    <property type="entry name" value="DAGKC DOMAIN-CONTAINING PROTEIN"/>
    <property type="match status" value="1"/>
</dbReference>
<dbReference type="InterPro" id="IPR050187">
    <property type="entry name" value="Lipid_Phosphate_FormReg"/>
</dbReference>
<dbReference type="AlphaFoldDB" id="A0AAI8VY69"/>
<sequence>MSTDKGIPGSTGHNGDAASSIKAEEVVCIVKRPDVPGEYEVFSLEVSEDQAAPFKLSQSYATDLPRSLLDAFLVHGLPEYLQSSLSRRVHVLVSTRAGTGLASKFYESVLRPLLGSLGLSAQDGSASSEPEAGSPNPGCYNLVRTQDAESVRGFARKLSDGSTDGGEGTTKHTVVLLSGDGGIVEMLNGKAPVDDAAAETPLPLIAMLPLGTGNALFNSLHKTVETPVGSAAPTVLVQALRTLLKGKAAPLPSFKATFPDGSRTITYKETNAASSDAATGVEEQTDSVSHLYGAIVASYGFHSQLVWESDTPEYRKHGDKRFGMVAQELLKESHAYRATVEICSNNDGSSPRKLDREQHAYILATMVSNLEKTFCISPASRPLDGRLRLVHFGPVGGERTMDIMMRAYDDGKHVDMSWTGVDSAEERVGYDEVTEVRITTLEEDARWRKYTRRETWANDRRDALAADLVLRVAFAGAKYRHASARACVGDNTCDLCAALQAIQLETWDPPHEFAQNAGDQIVAIPAGALLKHGLKLRRWDLEC</sequence>
<evidence type="ECO:0000259" key="1">
    <source>
        <dbReference type="PROSITE" id="PS50146"/>
    </source>
</evidence>
<dbReference type="InterPro" id="IPR017438">
    <property type="entry name" value="ATP-NAD_kinase_N"/>
</dbReference>
<dbReference type="Gene3D" id="3.40.50.10330">
    <property type="entry name" value="Probable inorganic polyphosphate/atp-NAD kinase, domain 1"/>
    <property type="match status" value="1"/>
</dbReference>
<dbReference type="InterPro" id="IPR001206">
    <property type="entry name" value="Diacylglycerol_kinase_cat_dom"/>
</dbReference>
<name>A0AAI8VY69_9PEZI</name>
<dbReference type="EMBL" id="CAUWAG010000020">
    <property type="protein sequence ID" value="CAJ2512925.1"/>
    <property type="molecule type" value="Genomic_DNA"/>
</dbReference>
<dbReference type="GO" id="GO:0046512">
    <property type="term" value="P:sphingosine biosynthetic process"/>
    <property type="evidence" value="ECO:0007669"/>
    <property type="project" value="TreeGrafter"/>
</dbReference>
<dbReference type="SUPFAM" id="SSF111331">
    <property type="entry name" value="NAD kinase/diacylglycerol kinase-like"/>
    <property type="match status" value="1"/>
</dbReference>
<evidence type="ECO:0000313" key="2">
    <source>
        <dbReference type="EMBL" id="CAJ2512925.1"/>
    </source>
</evidence>
<dbReference type="GO" id="GO:0016020">
    <property type="term" value="C:membrane"/>
    <property type="evidence" value="ECO:0007669"/>
    <property type="project" value="TreeGrafter"/>
</dbReference>
<dbReference type="PANTHER" id="PTHR12358">
    <property type="entry name" value="SPHINGOSINE KINASE"/>
    <property type="match status" value="1"/>
</dbReference>
<dbReference type="Gene3D" id="2.60.200.40">
    <property type="match status" value="1"/>
</dbReference>
<dbReference type="InterPro" id="IPR016064">
    <property type="entry name" value="NAD/diacylglycerol_kinase_sf"/>
</dbReference>
<dbReference type="Proteomes" id="UP001295740">
    <property type="component" value="Unassembled WGS sequence"/>
</dbReference>
<feature type="domain" description="DAGKc" evidence="1">
    <location>
        <begin position="84"/>
        <end position="260"/>
    </location>
</feature>
<proteinExistence type="predicted"/>
<organism evidence="2 3">
    <name type="scientific">Anthostomella pinea</name>
    <dbReference type="NCBI Taxonomy" id="933095"/>
    <lineage>
        <taxon>Eukaryota</taxon>
        <taxon>Fungi</taxon>
        <taxon>Dikarya</taxon>
        <taxon>Ascomycota</taxon>
        <taxon>Pezizomycotina</taxon>
        <taxon>Sordariomycetes</taxon>
        <taxon>Xylariomycetidae</taxon>
        <taxon>Xylariales</taxon>
        <taxon>Xylariaceae</taxon>
        <taxon>Anthostomella</taxon>
    </lineage>
</organism>
<dbReference type="Pfam" id="PF00781">
    <property type="entry name" value="DAGK_cat"/>
    <property type="match status" value="1"/>
</dbReference>
<dbReference type="PROSITE" id="PS50146">
    <property type="entry name" value="DAGK"/>
    <property type="match status" value="1"/>
</dbReference>
<protein>
    <submittedName>
        <fullName evidence="2">Uu.00g010440.m01.CDS01</fullName>
    </submittedName>
</protein>
<evidence type="ECO:0000313" key="3">
    <source>
        <dbReference type="Proteomes" id="UP001295740"/>
    </source>
</evidence>
<dbReference type="GO" id="GO:0001727">
    <property type="term" value="F:lipid kinase activity"/>
    <property type="evidence" value="ECO:0007669"/>
    <property type="project" value="TreeGrafter"/>
</dbReference>
<accession>A0AAI8VY69</accession>
<reference evidence="2" key="1">
    <citation type="submission" date="2023-10" db="EMBL/GenBank/DDBJ databases">
        <authorList>
            <person name="Hackl T."/>
        </authorList>
    </citation>
    <scope>NUCLEOTIDE SEQUENCE</scope>
</reference>